<evidence type="ECO:0000313" key="2">
    <source>
        <dbReference type="Proteomes" id="UP000199197"/>
    </source>
</evidence>
<keyword evidence="1" id="KW-0969">Cilium</keyword>
<dbReference type="RefSeq" id="WP_092347541.1">
    <property type="nucleotide sequence ID" value="NZ_CZVW01000003.1"/>
</dbReference>
<name>A0A0P1MQ82_9BACT</name>
<dbReference type="OrthoDB" id="9812344at2"/>
<accession>A0A0P1MQ82</accession>
<dbReference type="PANTHER" id="PTHR37166">
    <property type="entry name" value="PROTEIN FLAG"/>
    <property type="match status" value="1"/>
</dbReference>
<reference evidence="2" key="1">
    <citation type="submission" date="2015-11" db="EMBL/GenBank/DDBJ databases">
        <authorList>
            <person name="Varghese N."/>
        </authorList>
    </citation>
    <scope>NUCLEOTIDE SEQUENCE [LARGE SCALE GENOMIC DNA]</scope>
    <source>
        <strain evidence="2">JGI-23</strain>
    </source>
</reference>
<dbReference type="InterPro" id="IPR005186">
    <property type="entry name" value="FlaG"/>
</dbReference>
<keyword evidence="1" id="KW-0966">Cell projection</keyword>
<sequence length="115" mass="13355">MIQEIKSVNIAQSLHQNFEESTKLNVETKDTERSSEKGKSLSIEDIENVIKEMNRFVQIFNTKISFEIDKDTRKTILKIVDAQTNEIIRQIPPEELLEISRRISELLGLIINEKV</sequence>
<dbReference type="EMBL" id="CZVW01000003">
    <property type="protein sequence ID" value="CUS97733.1"/>
    <property type="molecule type" value="Genomic_DNA"/>
</dbReference>
<evidence type="ECO:0000313" key="1">
    <source>
        <dbReference type="EMBL" id="CUS97733.1"/>
    </source>
</evidence>
<keyword evidence="2" id="KW-1185">Reference proteome</keyword>
<dbReference type="Gene3D" id="3.30.160.170">
    <property type="entry name" value="FlaG-like"/>
    <property type="match status" value="1"/>
</dbReference>
<keyword evidence="1" id="KW-0282">Flagellum</keyword>
<dbReference type="AlphaFoldDB" id="A0A0P1MQ82"/>
<dbReference type="Proteomes" id="UP000199197">
    <property type="component" value="Unassembled WGS sequence"/>
</dbReference>
<dbReference type="InterPro" id="IPR035924">
    <property type="entry name" value="FlaG-like_sf"/>
</dbReference>
<organism evidence="1 2">
    <name type="scientific">Candidatus Chryseopegocella kryptomonas</name>
    <dbReference type="NCBI Taxonomy" id="1633643"/>
    <lineage>
        <taxon>Bacteria</taxon>
        <taxon>Pseudomonadati</taxon>
        <taxon>Candidatus Kryptoniota</taxon>
        <taxon>Candidatus Chryseopegocella</taxon>
    </lineage>
</organism>
<protein>
    <submittedName>
        <fullName evidence="1">Flagellar protein FlaG</fullName>
    </submittedName>
</protein>
<dbReference type="SUPFAM" id="SSF160214">
    <property type="entry name" value="FlaG-like"/>
    <property type="match status" value="1"/>
</dbReference>
<dbReference type="Pfam" id="PF03646">
    <property type="entry name" value="FlaG"/>
    <property type="match status" value="1"/>
</dbReference>
<gene>
    <name evidence="1" type="ORF">JGI23_00349</name>
</gene>
<dbReference type="PANTHER" id="PTHR37166:SF1">
    <property type="entry name" value="PROTEIN FLAG"/>
    <property type="match status" value="1"/>
</dbReference>
<proteinExistence type="predicted"/>